<dbReference type="InterPro" id="IPR036343">
    <property type="entry name" value="GluRdtase_N_sf"/>
</dbReference>
<dbReference type="PIRSF" id="PIRSF000445">
    <property type="entry name" value="4pyrrol_synth_GluRdtase"/>
    <property type="match status" value="1"/>
</dbReference>
<dbReference type="InterPro" id="IPR036453">
    <property type="entry name" value="GluRdtase_dimer_dom_sf"/>
</dbReference>
<evidence type="ECO:0000256" key="13">
    <source>
        <dbReference type="RuleBase" id="RU000584"/>
    </source>
</evidence>
<feature type="domain" description="Quinate/shikimate 5-dehydrogenase/glutamyl-tRNA reductase" evidence="15">
    <location>
        <begin position="197"/>
        <end position="328"/>
    </location>
</feature>
<comment type="pathway">
    <text evidence="1 8 13">Porphyrin-containing compound metabolism; protoporphyrin-IX biosynthesis; 5-aminolevulinate from L-glutamyl-tRNA(Glu): step 1/2.</text>
</comment>
<evidence type="ECO:0000256" key="1">
    <source>
        <dbReference type="ARBA" id="ARBA00005059"/>
    </source>
</evidence>
<evidence type="ECO:0000259" key="15">
    <source>
        <dbReference type="Pfam" id="PF01488"/>
    </source>
</evidence>
<dbReference type="InterPro" id="IPR006151">
    <property type="entry name" value="Shikm_DH/Glu-tRNA_Rdtase"/>
</dbReference>
<keyword evidence="5 8" id="KW-0560">Oxidoreductase</keyword>
<evidence type="ECO:0000256" key="8">
    <source>
        <dbReference type="HAMAP-Rule" id="MF_00087"/>
    </source>
</evidence>
<dbReference type="SUPFAM" id="SSF69742">
    <property type="entry name" value="Glutamyl tRNA-reductase catalytic, N-terminal domain"/>
    <property type="match status" value="1"/>
</dbReference>
<dbReference type="Proteomes" id="UP000590811">
    <property type="component" value="Unassembled WGS sequence"/>
</dbReference>
<comment type="domain">
    <text evidence="8">Possesses an unusual extended V-shaped dimeric structure with each monomer consisting of three distinct domains arranged along a curved 'spinal' alpha-helix. The N-terminal catalytic domain specifically recognizes the glutamate moiety of the substrate. The second domain is the NADPH-binding domain, and the third C-terminal domain is responsible for dimerization.</text>
</comment>
<reference evidence="17 18" key="1">
    <citation type="submission" date="2020-08" db="EMBL/GenBank/DDBJ databases">
        <title>Genomic Encyclopedia of Type Strains, Phase IV (KMG-V): Genome sequencing to study the core and pangenomes of soil and plant-associated prokaryotes.</title>
        <authorList>
            <person name="Whitman W."/>
        </authorList>
    </citation>
    <scope>NUCLEOTIDE SEQUENCE [LARGE SCALE GENOMIC DNA]</scope>
    <source>
        <strain evidence="17 18">B3ACCR2</strain>
    </source>
</reference>
<feature type="site" description="Important for activity" evidence="8 12">
    <location>
        <position position="124"/>
    </location>
</feature>
<dbReference type="Pfam" id="PF00745">
    <property type="entry name" value="GlutR_dimer"/>
    <property type="match status" value="1"/>
</dbReference>
<evidence type="ECO:0000256" key="10">
    <source>
        <dbReference type="PIRSR" id="PIRSR000445-2"/>
    </source>
</evidence>
<dbReference type="PROSITE" id="PS00747">
    <property type="entry name" value="GLUTR"/>
    <property type="match status" value="1"/>
</dbReference>
<dbReference type="PANTHER" id="PTHR43013:SF1">
    <property type="entry name" value="GLUTAMYL-TRNA REDUCTASE"/>
    <property type="match status" value="1"/>
</dbReference>
<keyword evidence="6 8" id="KW-0627">Porphyrin biosynthesis</keyword>
<dbReference type="AlphaFoldDB" id="A0A839PW03"/>
<comment type="miscellaneous">
    <text evidence="8">During catalysis, the active site Cys acts as a nucleophile attacking the alpha-carbonyl group of tRNA-bound glutamate with the formation of a thioester intermediate between enzyme and glutamate, and the concomitant release of tRNA(Glu). The thioester intermediate is finally reduced by direct hydride transfer from NADPH, to form the product GSA.</text>
</comment>
<proteinExistence type="inferred from homology"/>
<dbReference type="GO" id="GO:0019353">
    <property type="term" value="P:protoporphyrinogen IX biosynthetic process from glutamate"/>
    <property type="evidence" value="ECO:0007669"/>
    <property type="project" value="TreeGrafter"/>
</dbReference>
<comment type="catalytic activity">
    <reaction evidence="7 8 13">
        <text>(S)-4-amino-5-oxopentanoate + tRNA(Glu) + NADP(+) = L-glutamyl-tRNA(Glu) + NADPH + H(+)</text>
        <dbReference type="Rhea" id="RHEA:12344"/>
        <dbReference type="Rhea" id="RHEA-COMP:9663"/>
        <dbReference type="Rhea" id="RHEA-COMP:9680"/>
        <dbReference type="ChEBI" id="CHEBI:15378"/>
        <dbReference type="ChEBI" id="CHEBI:57501"/>
        <dbReference type="ChEBI" id="CHEBI:57783"/>
        <dbReference type="ChEBI" id="CHEBI:58349"/>
        <dbReference type="ChEBI" id="CHEBI:78442"/>
        <dbReference type="ChEBI" id="CHEBI:78520"/>
        <dbReference type="EC" id="1.2.1.70"/>
    </reaction>
</comment>
<dbReference type="Pfam" id="PF01488">
    <property type="entry name" value="Shikimate_DH"/>
    <property type="match status" value="1"/>
</dbReference>
<dbReference type="HAMAP" id="MF_00087">
    <property type="entry name" value="Glu_tRNA_reductase"/>
    <property type="match status" value="1"/>
</dbReference>
<evidence type="ECO:0000259" key="16">
    <source>
        <dbReference type="Pfam" id="PF05201"/>
    </source>
</evidence>
<protein>
    <recommendedName>
        <fullName evidence="3 8">Glutamyl-tRNA reductase</fullName>
        <shortName evidence="8">GluTR</shortName>
        <ecNumber evidence="3 8">1.2.1.70</ecNumber>
    </recommendedName>
</protein>
<dbReference type="Gene3D" id="3.40.50.720">
    <property type="entry name" value="NAD(P)-binding Rossmann-like Domain"/>
    <property type="match status" value="1"/>
</dbReference>
<gene>
    <name evidence="8" type="primary">hemA</name>
    <name evidence="17" type="ORF">FHW14_001320</name>
</gene>
<dbReference type="PANTHER" id="PTHR43013">
    <property type="entry name" value="GLUTAMYL-TRNA REDUCTASE"/>
    <property type="match status" value="1"/>
</dbReference>
<dbReference type="SUPFAM" id="SSF51735">
    <property type="entry name" value="NAD(P)-binding Rossmann-fold domains"/>
    <property type="match status" value="1"/>
</dbReference>
<sequence>MSLLVIGLSHHTAPLTVLENLAQRAERAREIATDVIGSATATEVVVLSTCNRLEVYAEAPAFHPAVAAIGEALAVAAGSTAPGPALDPRVAPATPGDPRDELAATAAGLAEHLYVRFDDSAVAHAFTVACGLDSMAVGEAQILGQMREALASAQAAGQAGESLNSLFQQALRVGKRAHSETEIDQHSVSLVQMALEEAARTLGPLSGLRVAVVGAGGMSGLSAATARRAGAGSLTVVGRTPERAQRLAATTGATARPWAELVDVVAESDLVISCTGAVGHVVTALDVLESSRRRGGRAQVLVDLALPRDVAPADTWPAPVDGVTVIDLQQLGRLLDGRTDGALLRRVRDMVTGEVAAHLTRRVEKSVGPTVAALRARAAALVATEMARLDQRLPDLDDATRSEVGLAVHRIVEKLLHTPTVRVKEFAMEEGGADYAAALRELFDLEPKDIANVSTPPKRGGRA</sequence>
<evidence type="ECO:0000313" key="17">
    <source>
        <dbReference type="EMBL" id="MBB2986166.1"/>
    </source>
</evidence>
<feature type="binding site" evidence="8 10">
    <location>
        <position position="134"/>
    </location>
    <ligand>
        <name>substrate</name>
    </ligand>
</feature>
<evidence type="ECO:0000256" key="7">
    <source>
        <dbReference type="ARBA" id="ARBA00047464"/>
    </source>
</evidence>
<feature type="domain" description="Glutamyl-tRNA reductase N-terminal" evidence="16">
    <location>
        <begin position="6"/>
        <end position="181"/>
    </location>
</feature>
<dbReference type="UniPathway" id="UPA00251">
    <property type="reaction ID" value="UER00316"/>
</dbReference>
<organism evidence="17 18">
    <name type="scientific">Terracoccus luteus</name>
    <dbReference type="NCBI Taxonomy" id="53356"/>
    <lineage>
        <taxon>Bacteria</taxon>
        <taxon>Bacillati</taxon>
        <taxon>Actinomycetota</taxon>
        <taxon>Actinomycetes</taxon>
        <taxon>Micrococcales</taxon>
        <taxon>Intrasporangiaceae</taxon>
        <taxon>Terracoccus</taxon>
    </lineage>
</organism>
<feature type="domain" description="Tetrapyrrole biosynthesis glutamyl-tRNA reductase dimerisation" evidence="14">
    <location>
        <begin position="347"/>
        <end position="445"/>
    </location>
</feature>
<comment type="function">
    <text evidence="8">Catalyzes the NADPH-dependent reduction of glutamyl-tRNA(Glu) to glutamate 1-semialdehyde (GSA).</text>
</comment>
<feature type="binding site" evidence="8 10">
    <location>
        <begin position="139"/>
        <end position="141"/>
    </location>
    <ligand>
        <name>substrate</name>
    </ligand>
</feature>
<dbReference type="EC" id="1.2.1.70" evidence="3 8"/>
<dbReference type="InterPro" id="IPR018214">
    <property type="entry name" value="GluRdtase_CS"/>
</dbReference>
<dbReference type="InterPro" id="IPR015895">
    <property type="entry name" value="4pyrrol_synth_GluRdtase_N"/>
</dbReference>
<comment type="caution">
    <text evidence="17">The sequence shown here is derived from an EMBL/GenBank/DDBJ whole genome shotgun (WGS) entry which is preliminary data.</text>
</comment>
<dbReference type="InterPro" id="IPR036291">
    <property type="entry name" value="NAD(P)-bd_dom_sf"/>
</dbReference>
<evidence type="ECO:0000259" key="14">
    <source>
        <dbReference type="Pfam" id="PF00745"/>
    </source>
</evidence>
<evidence type="ECO:0000256" key="9">
    <source>
        <dbReference type="PIRSR" id="PIRSR000445-1"/>
    </source>
</evidence>
<evidence type="ECO:0000256" key="5">
    <source>
        <dbReference type="ARBA" id="ARBA00023002"/>
    </source>
</evidence>
<dbReference type="RefSeq" id="WP_184509213.1">
    <property type="nucleotide sequence ID" value="NZ_JACHVT010000003.1"/>
</dbReference>
<evidence type="ECO:0000256" key="3">
    <source>
        <dbReference type="ARBA" id="ARBA00012970"/>
    </source>
</evidence>
<feature type="active site" description="Nucleophile" evidence="8 9">
    <location>
        <position position="50"/>
    </location>
</feature>
<dbReference type="InterPro" id="IPR015896">
    <property type="entry name" value="4pyrrol_synth_GluRdtase_dimer"/>
</dbReference>
<dbReference type="Gene3D" id="3.30.460.30">
    <property type="entry name" value="Glutamyl-tRNA reductase, N-terminal domain"/>
    <property type="match status" value="1"/>
</dbReference>
<feature type="binding site" evidence="8 10">
    <location>
        <position position="145"/>
    </location>
    <ligand>
        <name>substrate</name>
    </ligand>
</feature>
<feature type="binding site" evidence="8 11">
    <location>
        <begin position="214"/>
        <end position="219"/>
    </location>
    <ligand>
        <name>NADP(+)</name>
        <dbReference type="ChEBI" id="CHEBI:58349"/>
    </ligand>
</feature>
<evidence type="ECO:0000256" key="4">
    <source>
        <dbReference type="ARBA" id="ARBA00022857"/>
    </source>
</evidence>
<evidence type="ECO:0000313" key="18">
    <source>
        <dbReference type="Proteomes" id="UP000590811"/>
    </source>
</evidence>
<dbReference type="GO" id="GO:0050661">
    <property type="term" value="F:NADP binding"/>
    <property type="evidence" value="ECO:0007669"/>
    <property type="project" value="InterPro"/>
</dbReference>
<dbReference type="EMBL" id="JACHVT010000003">
    <property type="protein sequence ID" value="MBB2986166.1"/>
    <property type="molecule type" value="Genomic_DNA"/>
</dbReference>
<feature type="binding site" evidence="8 10">
    <location>
        <begin position="49"/>
        <end position="52"/>
    </location>
    <ligand>
        <name>substrate</name>
    </ligand>
</feature>
<dbReference type="SUPFAM" id="SSF69075">
    <property type="entry name" value="Glutamyl tRNA-reductase dimerization domain"/>
    <property type="match status" value="1"/>
</dbReference>
<evidence type="ECO:0000256" key="6">
    <source>
        <dbReference type="ARBA" id="ARBA00023244"/>
    </source>
</evidence>
<keyword evidence="4 8" id="KW-0521">NADP</keyword>
<dbReference type="InterPro" id="IPR000343">
    <property type="entry name" value="4pyrrol_synth_GluRdtase"/>
</dbReference>
<name>A0A839PW03_9MICO</name>
<dbReference type="NCBIfam" id="TIGR01035">
    <property type="entry name" value="hemA"/>
    <property type="match status" value="1"/>
</dbReference>
<accession>A0A839PW03</accession>
<dbReference type="Pfam" id="PF05201">
    <property type="entry name" value="GlutR_N"/>
    <property type="match status" value="1"/>
</dbReference>
<evidence type="ECO:0000256" key="11">
    <source>
        <dbReference type="PIRSR" id="PIRSR000445-3"/>
    </source>
</evidence>
<dbReference type="GO" id="GO:0008883">
    <property type="term" value="F:glutamyl-tRNA reductase activity"/>
    <property type="evidence" value="ECO:0007669"/>
    <property type="project" value="UniProtKB-UniRule"/>
</dbReference>
<comment type="similarity">
    <text evidence="2 8 13">Belongs to the glutamyl-tRNA reductase family.</text>
</comment>
<evidence type="ECO:0000256" key="2">
    <source>
        <dbReference type="ARBA" id="ARBA00005916"/>
    </source>
</evidence>
<comment type="subunit">
    <text evidence="8">Homodimer.</text>
</comment>
<evidence type="ECO:0000256" key="12">
    <source>
        <dbReference type="PIRSR" id="PIRSR000445-4"/>
    </source>
</evidence>